<evidence type="ECO:0000256" key="7">
    <source>
        <dbReference type="ARBA" id="ARBA00022840"/>
    </source>
</evidence>
<dbReference type="EMBL" id="UINC01038890">
    <property type="protein sequence ID" value="SVB36562.1"/>
    <property type="molecule type" value="Genomic_DNA"/>
</dbReference>
<dbReference type="PANTHER" id="PTHR42853:SF3">
    <property type="entry name" value="ACETYL-COENZYME A CARBOXYLASE CARBOXYL TRANSFERASE SUBUNIT ALPHA, CHLOROPLASTIC"/>
    <property type="match status" value="1"/>
</dbReference>
<dbReference type="AlphaFoldDB" id="A0A382DEW9"/>
<protein>
    <recommendedName>
        <fullName evidence="2">acetyl-CoA carboxytransferase</fullName>
        <ecNumber evidence="2">2.1.3.15</ecNumber>
    </recommendedName>
</protein>
<keyword evidence="9" id="KW-0275">Fatty acid biosynthesis</keyword>
<dbReference type="GO" id="GO:0009317">
    <property type="term" value="C:acetyl-CoA carboxylase complex"/>
    <property type="evidence" value="ECO:0007669"/>
    <property type="project" value="InterPro"/>
</dbReference>
<evidence type="ECO:0000256" key="4">
    <source>
        <dbReference type="ARBA" id="ARBA00022679"/>
    </source>
</evidence>
<comment type="pathway">
    <text evidence="1">Lipid metabolism; malonyl-CoA biosynthesis; malonyl-CoA from acetyl-CoA: step 1/1.</text>
</comment>
<dbReference type="GO" id="GO:0003989">
    <property type="term" value="F:acetyl-CoA carboxylase activity"/>
    <property type="evidence" value="ECO:0007669"/>
    <property type="project" value="InterPro"/>
</dbReference>
<evidence type="ECO:0000256" key="2">
    <source>
        <dbReference type="ARBA" id="ARBA00011883"/>
    </source>
</evidence>
<dbReference type="GO" id="GO:0016743">
    <property type="term" value="F:carboxyl- or carbamoyltransferase activity"/>
    <property type="evidence" value="ECO:0007669"/>
    <property type="project" value="InterPro"/>
</dbReference>
<dbReference type="GO" id="GO:0006633">
    <property type="term" value="P:fatty acid biosynthetic process"/>
    <property type="evidence" value="ECO:0007669"/>
    <property type="project" value="UniProtKB-KW"/>
</dbReference>
<evidence type="ECO:0000313" key="12">
    <source>
        <dbReference type="EMBL" id="SVB36562.1"/>
    </source>
</evidence>
<evidence type="ECO:0000256" key="1">
    <source>
        <dbReference type="ARBA" id="ARBA00004956"/>
    </source>
</evidence>
<name>A0A382DEW9_9ZZZZ</name>
<evidence type="ECO:0000256" key="10">
    <source>
        <dbReference type="ARBA" id="ARBA00049152"/>
    </source>
</evidence>
<evidence type="ECO:0000256" key="5">
    <source>
        <dbReference type="ARBA" id="ARBA00022741"/>
    </source>
</evidence>
<dbReference type="NCBIfam" id="NF041504">
    <property type="entry name" value="AccA_sub"/>
    <property type="match status" value="1"/>
</dbReference>
<dbReference type="GO" id="GO:0005524">
    <property type="term" value="F:ATP binding"/>
    <property type="evidence" value="ECO:0007669"/>
    <property type="project" value="UniProtKB-KW"/>
</dbReference>
<reference evidence="12" key="1">
    <citation type="submission" date="2018-05" db="EMBL/GenBank/DDBJ databases">
        <authorList>
            <person name="Lanie J.A."/>
            <person name="Ng W.-L."/>
            <person name="Kazmierczak K.M."/>
            <person name="Andrzejewski T.M."/>
            <person name="Davidsen T.M."/>
            <person name="Wayne K.J."/>
            <person name="Tettelin H."/>
            <person name="Glass J.I."/>
            <person name="Rusch D."/>
            <person name="Podicherti R."/>
            <person name="Tsui H.-C.T."/>
            <person name="Winkler M.E."/>
        </authorList>
    </citation>
    <scope>NUCLEOTIDE SEQUENCE</scope>
</reference>
<dbReference type="InterPro" id="IPR029045">
    <property type="entry name" value="ClpP/crotonase-like_dom_sf"/>
</dbReference>
<evidence type="ECO:0000259" key="11">
    <source>
        <dbReference type="PROSITE" id="PS50989"/>
    </source>
</evidence>
<dbReference type="EC" id="2.1.3.15" evidence="2"/>
<comment type="catalytic activity">
    <reaction evidence="10">
        <text>N(6)-carboxybiotinyl-L-lysyl-[protein] + acetyl-CoA = N(6)-biotinyl-L-lysyl-[protein] + malonyl-CoA</text>
        <dbReference type="Rhea" id="RHEA:54728"/>
        <dbReference type="Rhea" id="RHEA-COMP:10505"/>
        <dbReference type="Rhea" id="RHEA-COMP:10506"/>
        <dbReference type="ChEBI" id="CHEBI:57288"/>
        <dbReference type="ChEBI" id="CHEBI:57384"/>
        <dbReference type="ChEBI" id="CHEBI:83144"/>
        <dbReference type="ChEBI" id="CHEBI:83145"/>
        <dbReference type="EC" id="2.1.3.15"/>
    </reaction>
</comment>
<dbReference type="SUPFAM" id="SSF52096">
    <property type="entry name" value="ClpP/crotonase"/>
    <property type="match status" value="1"/>
</dbReference>
<gene>
    <name evidence="12" type="ORF">METZ01_LOCUS189416</name>
</gene>
<keyword evidence="5" id="KW-0547">Nucleotide-binding</keyword>
<dbReference type="InterPro" id="IPR011763">
    <property type="entry name" value="COA_CT_C"/>
</dbReference>
<keyword evidence="8" id="KW-0443">Lipid metabolism</keyword>
<feature type="domain" description="CoA carboxyltransferase C-terminal" evidence="11">
    <location>
        <begin position="38"/>
        <end position="292"/>
    </location>
</feature>
<accession>A0A382DEW9</accession>
<dbReference type="PANTHER" id="PTHR42853">
    <property type="entry name" value="ACETYL-COENZYME A CARBOXYLASE CARBOXYL TRANSFERASE SUBUNIT ALPHA"/>
    <property type="match status" value="1"/>
</dbReference>
<dbReference type="NCBIfam" id="NF004344">
    <property type="entry name" value="PRK05724.1"/>
    <property type="match status" value="1"/>
</dbReference>
<evidence type="ECO:0000256" key="3">
    <source>
        <dbReference type="ARBA" id="ARBA00022516"/>
    </source>
</evidence>
<keyword evidence="7" id="KW-0067">ATP-binding</keyword>
<evidence type="ECO:0000256" key="9">
    <source>
        <dbReference type="ARBA" id="ARBA00023160"/>
    </source>
</evidence>
<dbReference type="PROSITE" id="PS50989">
    <property type="entry name" value="COA_CT_CTER"/>
    <property type="match status" value="1"/>
</dbReference>
<evidence type="ECO:0000256" key="8">
    <source>
        <dbReference type="ARBA" id="ARBA00023098"/>
    </source>
</evidence>
<dbReference type="UniPathway" id="UPA00655">
    <property type="reaction ID" value="UER00711"/>
</dbReference>
<dbReference type="NCBIfam" id="TIGR00513">
    <property type="entry name" value="accA"/>
    <property type="match status" value="1"/>
</dbReference>
<keyword evidence="4" id="KW-0808">Transferase</keyword>
<keyword evidence="3" id="KW-0444">Lipid biosynthesis</keyword>
<sequence length="319" mass="35973">MSQHYLNFEKPIQDLDEQILELDSTTDPGQDELKTLANLQEKRIKVIEKIYSSLSRWQRIQLARHPNRPYSSDYIQYFSPDFIELHGDRHFRDDPAVVAGLGYIEEKKVAWVGQQKGRNTKENLHRNFGMMRPEGYRRALRIMKLAEKFGLPVISLMDTIGAYPGIGAEERGQGEAIARNLLEMSGLQVPIIGVVIGEGASGGALGIGVCDRMLMLENTWYSVISPEGCASILFRDANRAEDAAEALKPIPKDLMELGICDRIISEPNGGAHRNFEATADKLKLALIEELDQLSSIAPEDFLDNRIQKYDTLSYFQEME</sequence>
<evidence type="ECO:0000256" key="6">
    <source>
        <dbReference type="ARBA" id="ARBA00022832"/>
    </source>
</evidence>
<dbReference type="Gene3D" id="3.90.226.10">
    <property type="entry name" value="2-enoyl-CoA Hydratase, Chain A, domain 1"/>
    <property type="match status" value="1"/>
</dbReference>
<dbReference type="HAMAP" id="MF_00823">
    <property type="entry name" value="AcetylCoA_CT_alpha"/>
    <property type="match status" value="1"/>
</dbReference>
<dbReference type="PRINTS" id="PR01069">
    <property type="entry name" value="ACCCTRFRASEA"/>
</dbReference>
<proteinExistence type="inferred from homology"/>
<organism evidence="12">
    <name type="scientific">marine metagenome</name>
    <dbReference type="NCBI Taxonomy" id="408172"/>
    <lineage>
        <taxon>unclassified sequences</taxon>
        <taxon>metagenomes</taxon>
        <taxon>ecological metagenomes</taxon>
    </lineage>
</organism>
<dbReference type="GO" id="GO:2001295">
    <property type="term" value="P:malonyl-CoA biosynthetic process"/>
    <property type="evidence" value="ECO:0007669"/>
    <property type="project" value="UniProtKB-UniPathway"/>
</dbReference>
<dbReference type="InterPro" id="IPR001095">
    <property type="entry name" value="Acetyl_CoA_COase_a_su"/>
</dbReference>
<dbReference type="Pfam" id="PF03255">
    <property type="entry name" value="ACCA"/>
    <property type="match status" value="1"/>
</dbReference>
<keyword evidence="6" id="KW-0276">Fatty acid metabolism</keyword>